<dbReference type="PROSITE" id="PS51460">
    <property type="entry name" value="GAR"/>
    <property type="match status" value="1"/>
</dbReference>
<proteinExistence type="predicted"/>
<feature type="region of interest" description="Disordered" evidence="4">
    <location>
        <begin position="177"/>
        <end position="294"/>
    </location>
</feature>
<evidence type="ECO:0000256" key="2">
    <source>
        <dbReference type="ARBA" id="ARBA00022490"/>
    </source>
</evidence>
<feature type="domain" description="GAR" evidence="5">
    <location>
        <begin position="2144"/>
        <end position="2219"/>
    </location>
</feature>
<feature type="region of interest" description="Disordered" evidence="4">
    <location>
        <begin position="2484"/>
        <end position="2537"/>
    </location>
</feature>
<feature type="compositionally biased region" description="Polar residues" evidence="4">
    <location>
        <begin position="1889"/>
        <end position="1907"/>
    </location>
</feature>
<feature type="compositionally biased region" description="Basic residues" evidence="4">
    <location>
        <begin position="48"/>
        <end position="62"/>
    </location>
</feature>
<sequence>MSYSSSSPPSSPPSHPATGTSTGTGTGTRPPPIKTNFSSSPLLDRPRPPNHYHNYHHHHHHGYLTDRPSSSCSTHSITPKTSPNTARFRSTSPNPHSASSSSTMAVLDPLLSRLTPTTITKMSDGDFLPGEKEVGVWAASAAEKIDNWLEEVEGWEAATYWVRSEGEGFRIPSRREGGRVKRRKVDLERGPIITAAASATSTSSTGMDGDGKDGDRGRSSKKDGSGLLSSKTGTGKPVARRLFTDGSSSSPTTSPSDTTVPSTSTKSKQSAGTTMRLPSLKLSQQQKQQPKDTISMSQIDELLSPASTPLFPKRLDLTNPHHHHNYHNHNGSSSPMMSMMMMSSPGGNRPWSTNLNNMGPLSPYDNITKPTKRRSLQVSHAYGGYGLGISSGTPGTPTILKRQTFDFTSSASKRGDVLEESSRPNSSPTKSAPLHGNPFLSGLPPTSNPYNTTSTATTSPKLATTTTATNTDTDVDFLHSSPISSPSPSTPSSSTPSSSDSEPPSSPDLKFLGSLTQKSLLHISTRITSISQDLTHLDIEGLKSRVLHFKSQQIDELGNGRMSDSLAVITATTLQLLPPLHRLWALLDIWGVRVDVCRVVPEFLAGLRRVEGVLLPHVHHSHKKKKNKEEEDGDGEETSWLTEISTGVPDAAVQPHTLATLEMGIDTVWSTKKEEITELVSTCGRIVDGMLDLLEGREETVPEDWIDRVDAVEAALELWVFGEEGKAEELKRRWREVVEGRRRREEEEDDEERRRVLERERVRRMLEEEERLRILEEEAAKKVKEEEEEKVRLQEQERLQAQKREEEERLKREEHERIKSAEAEAEALRLKERQEQARLKELEHQQRLQKLLEEQRLHREKEAEAKRLRKAEEDERIRLEYLLQVQKEEEAAAELRRKQAAEEEFAKKLADEEAERLKAEVLRVKELEERMMRKYEEMERLAEEEERRKAEVEASSSTTIVVNEDEQVPATASEPEVAPTDPQPDPTLQKETPSEPQPHKTEFNEPLPQKTEVNTGSAVIDFLPLISEDIEAEELGEAEEVVINIPTTTTPTMSDTEEEVDGDGVSKGRPLLKRLSMPPQMQVPLLTPIAEERLTPMIAKGPILEVEAEKVAVVEEERADVEVPTVEDTRQVVEAETVVEELPAAGVHTGSADLVQKAVVGEVVMDVETEKQESVDQVVSTDADALIETKATPEPAEVEEVASTETSSIPSEPKAAPKPVEVEEVVPTDTSAPSEPKITAEPAEAEETVTTKVASEPAKVEEVISTDAGAPSEAKTAPEPAKAEEESQSNDLAAEEENLGDDTVIIYSDESMASSPGLPSQETTAAVAVAVAEADTSTSDAAVSPLQAPAVVVQPKLKSDELKLDVVAVTDLSRPISPVLNLPESTVPVVKIQAATPIEGRHASVALDIADLASQLGGFSEEEEEVGESQVRVVVSEEDDEEEILAPVAGDGQAASASITMVGEDIELEPFETENIELPSPPRVYSPAEAVEEANKPSPYLAPTAAAADDYVSDIDDSDVATEADDEEFQEELRKERLATPVVGMSPAIPTVEKFDAVPPKAPKSGDVVSEGKTVTTITATTATATTTKPETPQEPVKLITPFQHDKVKDVLGTQGGKFQLSGFYKNVKKKVDDKTPAGSFGSSSSVQSLEIVKDEESMLSLSPTGSVIHHELDEDEEGGGAVGRSFGSSMRSEETVADGVVGPEIKIEEAVQGVEKGEEEAAVSPVRESFGEGSGEGLKAPVDEKKNKKGNTMPRRWSGARERPALGFMAPTKARQSSVSSTASKDPVVVTAAPPVKPQGIRRVSSIPTIAPVRTQASREVKHQDGRSTPQLQRPSQIPSRPSSRQNLRPESRLSGVSKKVSSGQLAGDRATTTTATTATTTGILKKASSSHLPTASVPTRTSSANRTDHTLAKKKGSISGLSSRDIAPKKSAQELRNIPSRASSRIGSRPSLRGQGSSQSLKSQPSPTLARDPASPMFETALRGQGSKSSLRGFQLPTQTPQKPTYSQQPTHTGSPTFETSQSIKVVKRKNNLGSKPATVSRMVPDEKERENGTKSPTGGTSTPDFPSLRHVLNPPSTPMKGKELEDRLEKKINKILIGLPTLTMTPSPMKKHVPPPINTTNTEPPVRPRVGESKLPIARTPSTPTIGQAPNLTVSSKRTISQPGEVKMYHLHKSDEESPVKLFVRLVGDKGERVMVRVGGGWADLKEYLIEYASHHGIQGQRRMMMGGGESVVEFGDDARSLRASGSNSSLRSSYRGSPTPTFGNSRPSSPLAVRGTPGKAESPYSSRKQQQESPRYRTTTTAAAGSPGTPKLERPVTPGSATTTTTAGYYTSPAGGQGDRLSAAAFRRPTSRLSFGDYPDTNAVDLPSVMPSIPSVPLGLAGPKSRNLEISAEKQAWVDGMLGQVRKASAERNVRLGISRMGSAGSLQNGSAVVEDDNVSVGSGSSGVNGAGGGGNGAGVTGIGMGSGGPRLTDMGRVGGTRRMYPTKSAGGYLGGMQKGAKGSSSSLRQEEGAAAAAGSSSSSSGRQGAGRV</sequence>
<name>A0AAV9V3Z5_9PEZI</name>
<keyword evidence="3" id="KW-0206">Cytoskeleton</keyword>
<dbReference type="SUPFAM" id="SSF143575">
    <property type="entry name" value="GAS2 domain-like"/>
    <property type="match status" value="1"/>
</dbReference>
<feature type="compositionally biased region" description="Low complexity" evidence="4">
    <location>
        <begin position="247"/>
        <end position="267"/>
    </location>
</feature>
<feature type="compositionally biased region" description="Low complexity" evidence="4">
    <location>
        <begin position="2245"/>
        <end position="2261"/>
    </location>
</feature>
<dbReference type="PANTHER" id="PTHR48125:SF10">
    <property type="entry name" value="OS12G0136300 PROTEIN"/>
    <property type="match status" value="1"/>
</dbReference>
<organism evidence="6 7">
    <name type="scientific">Orbilia blumenaviensis</name>
    <dbReference type="NCBI Taxonomy" id="1796055"/>
    <lineage>
        <taxon>Eukaryota</taxon>
        <taxon>Fungi</taxon>
        <taxon>Dikarya</taxon>
        <taxon>Ascomycota</taxon>
        <taxon>Pezizomycotina</taxon>
        <taxon>Orbiliomycetes</taxon>
        <taxon>Orbiliales</taxon>
        <taxon>Orbiliaceae</taxon>
        <taxon>Orbilia</taxon>
    </lineage>
</organism>
<keyword evidence="7" id="KW-1185">Reference proteome</keyword>
<feature type="compositionally biased region" description="Basic and acidic residues" evidence="4">
    <location>
        <begin position="413"/>
        <end position="422"/>
    </location>
</feature>
<feature type="region of interest" description="Disordered" evidence="4">
    <location>
        <begin position="310"/>
        <end position="334"/>
    </location>
</feature>
<feature type="compositionally biased region" description="Polar residues" evidence="4">
    <location>
        <begin position="1956"/>
        <end position="1969"/>
    </location>
</feature>
<evidence type="ECO:0000256" key="4">
    <source>
        <dbReference type="SAM" id="MobiDB-lite"/>
    </source>
</evidence>
<dbReference type="GO" id="GO:0008017">
    <property type="term" value="F:microtubule binding"/>
    <property type="evidence" value="ECO:0007669"/>
    <property type="project" value="InterPro"/>
</dbReference>
<feature type="compositionally biased region" description="Basic and acidic residues" evidence="4">
    <location>
        <begin position="209"/>
        <end position="224"/>
    </location>
</feature>
<evidence type="ECO:0000313" key="7">
    <source>
        <dbReference type="Proteomes" id="UP001373714"/>
    </source>
</evidence>
<feature type="compositionally biased region" description="Low complexity" evidence="4">
    <location>
        <begin position="448"/>
        <end position="472"/>
    </location>
</feature>
<feature type="compositionally biased region" description="Basic and acidic residues" evidence="4">
    <location>
        <begin position="2046"/>
        <end position="2055"/>
    </location>
</feature>
<feature type="compositionally biased region" description="Low complexity" evidence="4">
    <location>
        <begin position="2517"/>
        <end position="2531"/>
    </location>
</feature>
<dbReference type="InterPro" id="IPR036534">
    <property type="entry name" value="GAR_dom_sf"/>
</dbReference>
<feature type="compositionally biased region" description="Low complexity" evidence="4">
    <location>
        <begin position="1831"/>
        <end position="1847"/>
    </location>
</feature>
<dbReference type="EMBL" id="JAVHNS010000005">
    <property type="protein sequence ID" value="KAK6354023.1"/>
    <property type="molecule type" value="Genomic_DNA"/>
</dbReference>
<feature type="compositionally biased region" description="Low complexity" evidence="4">
    <location>
        <begin position="2056"/>
        <end position="2066"/>
    </location>
</feature>
<protein>
    <recommendedName>
        <fullName evidence="5">GAR domain-containing protein</fullName>
    </recommendedName>
</protein>
<feature type="compositionally biased region" description="Low complexity" evidence="4">
    <location>
        <begin position="480"/>
        <end position="503"/>
    </location>
</feature>
<dbReference type="PANTHER" id="PTHR48125">
    <property type="entry name" value="LP07818P1"/>
    <property type="match status" value="1"/>
</dbReference>
<feature type="compositionally biased region" description="Basic and acidic residues" evidence="4">
    <location>
        <begin position="177"/>
        <end position="189"/>
    </location>
</feature>
<feature type="compositionally biased region" description="Low complexity" evidence="4">
    <location>
        <begin position="2321"/>
        <end position="2338"/>
    </location>
</feature>
<keyword evidence="2" id="KW-0963">Cytoplasm</keyword>
<feature type="region of interest" description="Disordered" evidence="4">
    <location>
        <begin position="2245"/>
        <end position="2344"/>
    </location>
</feature>
<dbReference type="Gene3D" id="3.30.920.20">
    <property type="entry name" value="Gas2-like domain"/>
    <property type="match status" value="1"/>
</dbReference>
<dbReference type="GO" id="GO:0005856">
    <property type="term" value="C:cytoskeleton"/>
    <property type="evidence" value="ECO:0007669"/>
    <property type="project" value="UniProtKB-SubCell"/>
</dbReference>
<feature type="compositionally biased region" description="Polar residues" evidence="4">
    <location>
        <begin position="67"/>
        <end position="89"/>
    </location>
</feature>
<accession>A0AAV9V3Z5</accession>
<dbReference type="CDD" id="cd22249">
    <property type="entry name" value="UDM1_RNF168_RNF169-like"/>
    <property type="match status" value="1"/>
</dbReference>
<feature type="compositionally biased region" description="Low complexity" evidence="4">
    <location>
        <begin position="225"/>
        <end position="236"/>
    </location>
</feature>
<comment type="caution">
    <text evidence="6">The sequence shown here is derived from an EMBL/GenBank/DDBJ whole genome shotgun (WGS) entry which is preliminary data.</text>
</comment>
<feature type="region of interest" description="Disordered" evidence="4">
    <location>
        <begin position="1044"/>
        <end position="1071"/>
    </location>
</feature>
<feature type="compositionally biased region" description="Polar residues" evidence="4">
    <location>
        <begin position="2262"/>
        <end position="2272"/>
    </location>
</feature>
<feature type="compositionally biased region" description="Low complexity" evidence="4">
    <location>
        <begin position="1203"/>
        <end position="1219"/>
    </location>
</feature>
<evidence type="ECO:0000313" key="6">
    <source>
        <dbReference type="EMBL" id="KAK6354023.1"/>
    </source>
</evidence>
<feature type="compositionally biased region" description="Polar residues" evidence="4">
    <location>
        <begin position="1775"/>
        <end position="1785"/>
    </location>
</feature>
<feature type="region of interest" description="Disordered" evidence="4">
    <location>
        <begin position="1190"/>
        <end position="1297"/>
    </location>
</feature>
<feature type="region of interest" description="Disordered" evidence="4">
    <location>
        <begin position="620"/>
        <end position="639"/>
    </location>
</feature>
<feature type="compositionally biased region" description="Low complexity" evidence="4">
    <location>
        <begin position="1235"/>
        <end position="1254"/>
    </location>
</feature>
<reference evidence="6 7" key="1">
    <citation type="submission" date="2019-10" db="EMBL/GenBank/DDBJ databases">
        <authorList>
            <person name="Palmer J.M."/>
        </authorList>
    </citation>
    <scope>NUCLEOTIDE SEQUENCE [LARGE SCALE GENOMIC DNA]</scope>
    <source>
        <strain evidence="6 7">TWF730</strain>
    </source>
</reference>
<gene>
    <name evidence="6" type="ORF">TWF730_008443</name>
</gene>
<feature type="compositionally biased region" description="Basic and acidic residues" evidence="4">
    <location>
        <begin position="938"/>
        <end position="952"/>
    </location>
</feature>
<dbReference type="Proteomes" id="UP001373714">
    <property type="component" value="Unassembled WGS sequence"/>
</dbReference>
<feature type="compositionally biased region" description="Low complexity" evidence="4">
    <location>
        <begin position="1872"/>
        <end position="1883"/>
    </location>
</feature>
<feature type="compositionally biased region" description="Polar residues" evidence="4">
    <location>
        <begin position="2287"/>
        <end position="2301"/>
    </location>
</feature>
<dbReference type="InterPro" id="IPR003108">
    <property type="entry name" value="GAR_dom"/>
</dbReference>
<feature type="region of interest" description="Disordered" evidence="4">
    <location>
        <begin position="407"/>
        <end position="511"/>
    </location>
</feature>
<feature type="compositionally biased region" description="Low complexity" evidence="4">
    <location>
        <begin position="1270"/>
        <end position="1280"/>
    </location>
</feature>
<feature type="region of interest" description="Disordered" evidence="4">
    <location>
        <begin position="1"/>
        <end position="104"/>
    </location>
</feature>
<feature type="region of interest" description="Disordered" evidence="4">
    <location>
        <begin position="938"/>
        <end position="1010"/>
    </location>
</feature>
<feature type="compositionally biased region" description="Low complexity" evidence="4">
    <location>
        <begin position="277"/>
        <end position="288"/>
    </location>
</feature>
<feature type="compositionally biased region" description="Basic and acidic residues" evidence="4">
    <location>
        <begin position="1818"/>
        <end position="1827"/>
    </location>
</feature>
<evidence type="ECO:0000256" key="3">
    <source>
        <dbReference type="ARBA" id="ARBA00023212"/>
    </source>
</evidence>
<evidence type="ECO:0000256" key="1">
    <source>
        <dbReference type="ARBA" id="ARBA00004245"/>
    </source>
</evidence>
<feature type="compositionally biased region" description="Polar residues" evidence="4">
    <location>
        <begin position="1988"/>
        <end position="2026"/>
    </location>
</feature>
<feature type="compositionally biased region" description="Low complexity" evidence="4">
    <location>
        <begin position="197"/>
        <end position="207"/>
    </location>
</feature>
<feature type="region of interest" description="Disordered" evidence="4">
    <location>
        <begin position="1671"/>
        <end position="2084"/>
    </location>
</feature>
<dbReference type="Pfam" id="PF02187">
    <property type="entry name" value="GAS2"/>
    <property type="match status" value="1"/>
</dbReference>
<evidence type="ECO:0000259" key="5">
    <source>
        <dbReference type="PROSITE" id="PS51460"/>
    </source>
</evidence>
<feature type="compositionally biased region" description="Low complexity" evidence="4">
    <location>
        <begin position="90"/>
        <end position="103"/>
    </location>
</feature>
<comment type="subcellular location">
    <subcellularLocation>
        <location evidence="1">Cytoplasm</location>
        <location evidence="1">Cytoskeleton</location>
    </subcellularLocation>
</comment>